<dbReference type="EMBL" id="FUWS01000004">
    <property type="protein sequence ID" value="SJZ95042.1"/>
    <property type="molecule type" value="Genomic_DNA"/>
</dbReference>
<evidence type="ECO:0000313" key="2">
    <source>
        <dbReference type="EMBL" id="SJZ95042.1"/>
    </source>
</evidence>
<reference evidence="2 3" key="1">
    <citation type="submission" date="2017-02" db="EMBL/GenBank/DDBJ databases">
        <authorList>
            <person name="Peterson S.W."/>
        </authorList>
    </citation>
    <scope>NUCLEOTIDE SEQUENCE [LARGE SCALE GENOMIC DNA]</scope>
    <source>
        <strain evidence="2 3">DSM 45154</strain>
    </source>
</reference>
<accession>A0A1T4PTZ4</accession>
<name>A0A1T4PTZ4_9ACTN</name>
<feature type="region of interest" description="Disordered" evidence="1">
    <location>
        <begin position="1"/>
        <end position="135"/>
    </location>
</feature>
<organism evidence="2 3">
    <name type="scientific">Marinactinospora thermotolerans DSM 45154</name>
    <dbReference type="NCBI Taxonomy" id="1122192"/>
    <lineage>
        <taxon>Bacteria</taxon>
        <taxon>Bacillati</taxon>
        <taxon>Actinomycetota</taxon>
        <taxon>Actinomycetes</taxon>
        <taxon>Streptosporangiales</taxon>
        <taxon>Nocardiopsidaceae</taxon>
        <taxon>Marinactinospora</taxon>
    </lineage>
</organism>
<evidence type="ECO:0000313" key="3">
    <source>
        <dbReference type="Proteomes" id="UP000190637"/>
    </source>
</evidence>
<evidence type="ECO:0000256" key="1">
    <source>
        <dbReference type="SAM" id="MobiDB-lite"/>
    </source>
</evidence>
<protein>
    <submittedName>
        <fullName evidence="2">Uncharacterized protein</fullName>
    </submittedName>
</protein>
<keyword evidence="3" id="KW-1185">Reference proteome</keyword>
<gene>
    <name evidence="2" type="ORF">SAMN02745673_02004</name>
</gene>
<dbReference type="Proteomes" id="UP000190637">
    <property type="component" value="Unassembled WGS sequence"/>
</dbReference>
<feature type="compositionally biased region" description="Basic residues" evidence="1">
    <location>
        <begin position="1"/>
        <end position="10"/>
    </location>
</feature>
<dbReference type="AlphaFoldDB" id="A0A1T4PTZ4"/>
<sequence length="135" mass="13700">MAKTAARNRRAGIVSPSTPGWGLLGRPALSGSGSAAASRGDGRRAGAEGEAALGDTARWKGIGVRPRRPGAPGTGPRGPMASPEKSAQTVAGHLRHAIGEQRRSGVGQFDPVENGDGPRQLGVVQMPAHRANGLT</sequence>
<feature type="compositionally biased region" description="Low complexity" evidence="1">
    <location>
        <begin position="24"/>
        <end position="39"/>
    </location>
</feature>
<proteinExistence type="predicted"/>